<dbReference type="GO" id="GO:0016020">
    <property type="term" value="C:membrane"/>
    <property type="evidence" value="ECO:0007669"/>
    <property type="project" value="GOC"/>
</dbReference>
<evidence type="ECO:0000313" key="6">
    <source>
        <dbReference type="EMBL" id="CUS38135.1"/>
    </source>
</evidence>
<dbReference type="GO" id="GO:0009247">
    <property type="term" value="P:glycolipid biosynthetic process"/>
    <property type="evidence" value="ECO:0007669"/>
    <property type="project" value="TreeGrafter"/>
</dbReference>
<keyword evidence="7" id="KW-1185">Reference proteome</keyword>
<dbReference type="InterPro" id="IPR029044">
    <property type="entry name" value="Nucleotide-diphossugar_trans"/>
</dbReference>
<dbReference type="RefSeq" id="WP_217490771.1">
    <property type="nucleotide sequence ID" value="NZ_CZPZ01000031.1"/>
</dbReference>
<keyword evidence="3 6" id="KW-0808">Transferase</keyword>
<dbReference type="FunFam" id="3.90.550.10:FF:000122">
    <property type="entry name" value="Dolichol-phosphate mannosyltransferase subunit 1"/>
    <property type="match status" value="1"/>
</dbReference>
<sequence length="327" mass="36507">MPGSPSIAPPLDKDPMPFISFHHIGKDDGATPLRKLGTNEAYAVPNFELAEELIAHGANSARIAISPPESTESRPREYSQAAPGTPLIPTSPFEFKRSIVIVLPTYNERANLEALVRAISRYLVADIVVVDDNSPDGTGELADQLSCRYGHVHVLHRPNKEGLGPAYLAGFAWALQRNYHLIIEMDCDFSHAPWDLPRLVHRCHTADLVIGSRYVPGGGTENWNARRRFISRCGNTYVSLFLGSTIHDWTGGFRCYRRELLARMNLATVQAKGYIFQVELAWRAVQLGADVDELPIRFCDRIEGQSKLGWQSIVEALMEVPKMYLRA</sequence>
<dbReference type="GO" id="GO:0047267">
    <property type="term" value="F:undecaprenyl-phosphate mannosyltransferase activity"/>
    <property type="evidence" value="ECO:0007669"/>
    <property type="project" value="UniProtKB-EC"/>
</dbReference>
<dbReference type="Gene3D" id="3.90.550.10">
    <property type="entry name" value="Spore Coat Polysaccharide Biosynthesis Protein SpsA, Chain A"/>
    <property type="match status" value="1"/>
</dbReference>
<evidence type="ECO:0000259" key="5">
    <source>
        <dbReference type="Pfam" id="PF00535"/>
    </source>
</evidence>
<dbReference type="PANTHER" id="PTHR43398:SF1">
    <property type="entry name" value="DOLICHOL-PHOSPHATE MANNOSYLTRANSFERASE SUBUNIT 1"/>
    <property type="match status" value="1"/>
</dbReference>
<dbReference type="InterPro" id="IPR001173">
    <property type="entry name" value="Glyco_trans_2-like"/>
</dbReference>
<dbReference type="EC" id="2.4.1.54" evidence="6"/>
<keyword evidence="2 6" id="KW-0328">Glycosyltransferase</keyword>
<dbReference type="PANTHER" id="PTHR43398">
    <property type="entry name" value="DOLICHOL-PHOSPHATE MANNOSYLTRANSFERASE SUBUNIT 1"/>
    <property type="match status" value="1"/>
</dbReference>
<comment type="similarity">
    <text evidence="1">Belongs to the glycosyltransferase 2 family.</text>
</comment>
<feature type="domain" description="Glycosyltransferase 2-like" evidence="5">
    <location>
        <begin position="101"/>
        <end position="261"/>
    </location>
</feature>
<proteinExistence type="inferred from homology"/>
<dbReference type="CDD" id="cd06442">
    <property type="entry name" value="DPM1_like"/>
    <property type="match status" value="1"/>
</dbReference>
<dbReference type="Proteomes" id="UP000198736">
    <property type="component" value="Unassembled WGS sequence"/>
</dbReference>
<accession>A0A0S4LKL2</accession>
<dbReference type="Pfam" id="PF00535">
    <property type="entry name" value="Glycos_transf_2"/>
    <property type="match status" value="1"/>
</dbReference>
<organism evidence="6 7">
    <name type="scientific">Candidatus Nitrospira nitrificans</name>
    <dbReference type="NCBI Taxonomy" id="1742973"/>
    <lineage>
        <taxon>Bacteria</taxon>
        <taxon>Pseudomonadati</taxon>
        <taxon>Nitrospirota</taxon>
        <taxon>Nitrospiria</taxon>
        <taxon>Nitrospirales</taxon>
        <taxon>Nitrospiraceae</taxon>
        <taxon>Nitrospira</taxon>
    </lineage>
</organism>
<dbReference type="AlphaFoldDB" id="A0A0S4LKL2"/>
<reference evidence="7" key="1">
    <citation type="submission" date="2015-10" db="EMBL/GenBank/DDBJ databases">
        <authorList>
            <person name="Luecker S."/>
            <person name="Luecker S."/>
        </authorList>
    </citation>
    <scope>NUCLEOTIDE SEQUENCE [LARGE SCALE GENOMIC DNA]</scope>
</reference>
<protein>
    <submittedName>
        <fullName evidence="6">Undecaprenyl-phosphate mannosyltransferase (Modular protein)</fullName>
        <ecNumber evidence="6">2.4.1.54</ecNumber>
    </submittedName>
</protein>
<evidence type="ECO:0000256" key="2">
    <source>
        <dbReference type="ARBA" id="ARBA00022676"/>
    </source>
</evidence>
<dbReference type="EMBL" id="CZPZ01000031">
    <property type="protein sequence ID" value="CUS38135.1"/>
    <property type="molecule type" value="Genomic_DNA"/>
</dbReference>
<dbReference type="STRING" id="1742973.COMA2_40204"/>
<dbReference type="SUPFAM" id="SSF53448">
    <property type="entry name" value="Nucleotide-diphospho-sugar transferases"/>
    <property type="match status" value="1"/>
</dbReference>
<dbReference type="InterPro" id="IPR039528">
    <property type="entry name" value="DPM1-like"/>
</dbReference>
<gene>
    <name evidence="6" type="ORF">COMA2_40204</name>
</gene>
<evidence type="ECO:0000313" key="7">
    <source>
        <dbReference type="Proteomes" id="UP000198736"/>
    </source>
</evidence>
<evidence type="ECO:0000256" key="4">
    <source>
        <dbReference type="SAM" id="MobiDB-lite"/>
    </source>
</evidence>
<evidence type="ECO:0000256" key="1">
    <source>
        <dbReference type="ARBA" id="ARBA00006739"/>
    </source>
</evidence>
<dbReference type="GO" id="GO:0004582">
    <property type="term" value="F:dolichyl-phosphate beta-D-mannosyltransferase activity"/>
    <property type="evidence" value="ECO:0007669"/>
    <property type="project" value="InterPro"/>
</dbReference>
<feature type="region of interest" description="Disordered" evidence="4">
    <location>
        <begin position="64"/>
        <end position="83"/>
    </location>
</feature>
<name>A0A0S4LKL2_9BACT</name>
<evidence type="ECO:0000256" key="3">
    <source>
        <dbReference type="ARBA" id="ARBA00022679"/>
    </source>
</evidence>